<keyword evidence="3" id="KW-1185">Reference proteome</keyword>
<protein>
    <submittedName>
        <fullName evidence="2">Uncharacterized protein</fullName>
    </submittedName>
</protein>
<gene>
    <name evidence="2" type="ORF">NDU88_002651</name>
</gene>
<evidence type="ECO:0000313" key="2">
    <source>
        <dbReference type="EMBL" id="KAJ1149851.1"/>
    </source>
</evidence>
<evidence type="ECO:0000256" key="1">
    <source>
        <dbReference type="SAM" id="MobiDB-lite"/>
    </source>
</evidence>
<feature type="compositionally biased region" description="Low complexity" evidence="1">
    <location>
        <begin position="1"/>
        <end position="24"/>
    </location>
</feature>
<proteinExistence type="predicted"/>
<dbReference type="Proteomes" id="UP001066276">
    <property type="component" value="Chromosome 5"/>
</dbReference>
<reference evidence="2" key="1">
    <citation type="journal article" date="2022" name="bioRxiv">
        <title>Sequencing and chromosome-scale assembly of the giantPleurodeles waltlgenome.</title>
        <authorList>
            <person name="Brown T."/>
            <person name="Elewa A."/>
            <person name="Iarovenko S."/>
            <person name="Subramanian E."/>
            <person name="Araus A.J."/>
            <person name="Petzold A."/>
            <person name="Susuki M."/>
            <person name="Suzuki K.-i.T."/>
            <person name="Hayashi T."/>
            <person name="Toyoda A."/>
            <person name="Oliveira C."/>
            <person name="Osipova E."/>
            <person name="Leigh N.D."/>
            <person name="Simon A."/>
            <person name="Yun M.H."/>
        </authorList>
    </citation>
    <scope>NUCLEOTIDE SEQUENCE</scope>
    <source>
        <strain evidence="2">20211129_DDA</strain>
        <tissue evidence="2">Liver</tissue>
    </source>
</reference>
<dbReference type="AlphaFoldDB" id="A0AAV7RBL8"/>
<name>A0AAV7RBL8_PLEWA</name>
<evidence type="ECO:0000313" key="3">
    <source>
        <dbReference type="Proteomes" id="UP001066276"/>
    </source>
</evidence>
<feature type="region of interest" description="Disordered" evidence="1">
    <location>
        <begin position="1"/>
        <end position="40"/>
    </location>
</feature>
<organism evidence="2 3">
    <name type="scientific">Pleurodeles waltl</name>
    <name type="common">Iberian ribbed newt</name>
    <dbReference type="NCBI Taxonomy" id="8319"/>
    <lineage>
        <taxon>Eukaryota</taxon>
        <taxon>Metazoa</taxon>
        <taxon>Chordata</taxon>
        <taxon>Craniata</taxon>
        <taxon>Vertebrata</taxon>
        <taxon>Euteleostomi</taxon>
        <taxon>Amphibia</taxon>
        <taxon>Batrachia</taxon>
        <taxon>Caudata</taxon>
        <taxon>Salamandroidea</taxon>
        <taxon>Salamandridae</taxon>
        <taxon>Pleurodelinae</taxon>
        <taxon>Pleurodeles</taxon>
    </lineage>
</organism>
<sequence>MGPPSRLSPRSSQPFSSFCSTPTSGLISPLQPKSSGKGTCEEKERWLRQVLSPYIAEDHMSPVVARQVGRASWLGTLCIPKFGPPIPKLRMLRLENLLPSPPAWRWPPPQTPTVDVCLCPRGTIHSALDPGDTQQSTVAPGFISSCPGGMLRSAFRTFVPTEQVVPRPMLVQTEPTPMLLPQAQPRGLPKFTPMTGTQSDMTPVMNQSMGVAFPQNAGVRAAPDTISLPITVGPAVPLFALNKPIARKLGEMS</sequence>
<comment type="caution">
    <text evidence="2">The sequence shown here is derived from an EMBL/GenBank/DDBJ whole genome shotgun (WGS) entry which is preliminary data.</text>
</comment>
<accession>A0AAV7RBL8</accession>
<dbReference type="EMBL" id="JANPWB010000009">
    <property type="protein sequence ID" value="KAJ1149851.1"/>
    <property type="molecule type" value="Genomic_DNA"/>
</dbReference>